<feature type="compositionally biased region" description="Polar residues" evidence="1">
    <location>
        <begin position="698"/>
        <end position="719"/>
    </location>
</feature>
<comment type="caution">
    <text evidence="3">The sequence shown here is derived from an EMBL/GenBank/DDBJ whole genome shotgun (WGS) entry which is preliminary data.</text>
</comment>
<feature type="region of interest" description="Disordered" evidence="1">
    <location>
        <begin position="773"/>
        <end position="804"/>
    </location>
</feature>
<dbReference type="VEuPathDB" id="PiroplasmaDB:BOVATA_003290"/>
<feature type="compositionally biased region" description="Low complexity" evidence="1">
    <location>
        <begin position="489"/>
        <end position="499"/>
    </location>
</feature>
<keyword evidence="2" id="KW-0472">Membrane</keyword>
<evidence type="ECO:0000256" key="1">
    <source>
        <dbReference type="SAM" id="MobiDB-lite"/>
    </source>
</evidence>
<evidence type="ECO:0000313" key="3">
    <source>
        <dbReference type="EMBL" id="GBE58836.1"/>
    </source>
</evidence>
<feature type="compositionally biased region" description="Polar residues" evidence="1">
    <location>
        <begin position="604"/>
        <end position="625"/>
    </location>
</feature>
<evidence type="ECO:0000256" key="2">
    <source>
        <dbReference type="SAM" id="Phobius"/>
    </source>
</evidence>
<organism evidence="3 4">
    <name type="scientific">Babesia ovata</name>
    <dbReference type="NCBI Taxonomy" id="189622"/>
    <lineage>
        <taxon>Eukaryota</taxon>
        <taxon>Sar</taxon>
        <taxon>Alveolata</taxon>
        <taxon>Apicomplexa</taxon>
        <taxon>Aconoidasida</taxon>
        <taxon>Piroplasmida</taxon>
        <taxon>Babesiidae</taxon>
        <taxon>Babesia</taxon>
    </lineage>
</organism>
<feature type="transmembrane region" description="Helical" evidence="2">
    <location>
        <begin position="1726"/>
        <end position="1747"/>
    </location>
</feature>
<dbReference type="EMBL" id="BDSA01000001">
    <property type="protein sequence ID" value="GBE58836.1"/>
    <property type="molecule type" value="Genomic_DNA"/>
</dbReference>
<keyword evidence="4" id="KW-1185">Reference proteome</keyword>
<feature type="compositionally biased region" description="Pro residues" evidence="1">
    <location>
        <begin position="403"/>
        <end position="422"/>
    </location>
</feature>
<dbReference type="RefSeq" id="XP_028865079.1">
    <property type="nucleotide sequence ID" value="XM_029009246.1"/>
</dbReference>
<feature type="compositionally biased region" description="Polar residues" evidence="1">
    <location>
        <begin position="516"/>
        <end position="533"/>
    </location>
</feature>
<evidence type="ECO:0000313" key="4">
    <source>
        <dbReference type="Proteomes" id="UP000236319"/>
    </source>
</evidence>
<proteinExistence type="predicted"/>
<keyword evidence="2" id="KW-0812">Transmembrane</keyword>
<keyword evidence="2" id="KW-1133">Transmembrane helix</keyword>
<reference evidence="3 4" key="1">
    <citation type="journal article" date="2017" name="BMC Genomics">
        <title>Whole-genome assembly of Babesia ovata and comparative genomics between closely related pathogens.</title>
        <authorList>
            <person name="Yamagishi J."/>
            <person name="Asada M."/>
            <person name="Hakimi H."/>
            <person name="Tanaka T.Q."/>
            <person name="Sugimoto C."/>
            <person name="Kawazu S."/>
        </authorList>
    </citation>
    <scope>NUCLEOTIDE SEQUENCE [LARGE SCALE GENOMIC DNA]</scope>
    <source>
        <strain evidence="3 4">Miyake</strain>
    </source>
</reference>
<feature type="compositionally biased region" description="Pro residues" evidence="1">
    <location>
        <begin position="628"/>
        <end position="637"/>
    </location>
</feature>
<dbReference type="Proteomes" id="UP000236319">
    <property type="component" value="Unassembled WGS sequence"/>
</dbReference>
<feature type="region of interest" description="Disordered" evidence="1">
    <location>
        <begin position="964"/>
        <end position="991"/>
    </location>
</feature>
<protein>
    <submittedName>
        <fullName evidence="3">Chitin bind 4 domain containing protein, putative</fullName>
    </submittedName>
</protein>
<gene>
    <name evidence="3" type="ORF">BOVATA_003290</name>
</gene>
<name>A0A2H6K757_9APIC</name>
<dbReference type="GeneID" id="39872606"/>
<sequence>MAKHGVKLDTLRDCFEFLHWLNSRKDVQKQVARELVTRYGNSYNHISFTGQLPPAVSEFLGYVSTFYKKLVATPIKESYVDPQAKDVTEALLDCIPKFLAALYFLLYNVDYKFEAVGGAKWRDDNPGWETTWSRYFWQQEYGGGLQDYLRVSLSDKYGGLIPGGFSYGEVTYGYEYDSRYGYPYGKDMTTDLEKMLGKNTDHNYFRDVFFTTVISKSGLQKSNTANVLALVKTFCQIVIAEKNPDGGSLKAALEKELKSSKKCIDWNQLKSHCKTLEHQLGKLFKIEGFSYTGQARSVNELNTERFAGETAKWFRNNLSEVQKNVEQINKDFPVDDTLYLTALRPFATKNIFPYGFIFGNQGYGTMGYAWKKLSDHWDSVIDMLGSDGDGLDKLKTLLDGEQCPPPQKPRSRPAPAPRPTRPARPALPGMPRTSGVRTTGAMSVGGRSYVGSKASGARGGTARGMGPHHRGGGQVRGRAPGAPRGSVQGPGNRGAPGARGTQGSRSPGPTVLIQRRASQSQNDPQHHSQQPPLASSAPGGAVLPASVGPPGGTTPISPAGDVTPGMSVHSVSASGPTGAPGPTGPHGDKGDQGKPGPPGTGTTVSPQDAISPATTSVSTPSQGSVASPVPPPHPGGPSIPGNPGAKDQDPGSHGSVAHGQQPTATTARVPPQSPDVSDSRSGSTGGQGVGTQGSQHGAQPTSQGTDPTPSGVDTTSVVQASGGAGEGGGNAFTCPTAKVEVDGLNGNKICLSKEALRRASIFKDMWENRYKEMQKEDEEKRKQEAEEERKKQEEEDERRRQDAIKARHPIVPGSHSNYHVRNPYHRFPYNRWSSSPSGDQGGATLDGFPQHDASAAIQGVNKMIFEEQDLWDRHYLQQEQGKIELQRRAHREREDFLRSSAARLAAAGSAKRHQAQQTDDDNINRRVQNVTRTRVPPKPLSSVTLEDGVTSALSSMTHITDKVISHRSQHPPATQLPKPTLSGQRPDSPRKQLETVTLGDHDMANVTNITFSDVKTPADPNAYYYGGLTGNSVKDGSNVIRRKTFVADSLDASKQLFEERQRRRLAVDDQIKQSTQEEKDASKAWKDAQQIGLVEFVQQGIFDGQEVKQPEQQTDPRLYQHFMSPTPPFDFQIDTAVHHYNNSQPPNPGSTMDPQGIDIDEQVIQPTERYDHEANHTSDMLSVANDSQVPKLVGGPVDPAPLDIRDENTRHIDFDGVAIPRNQRDKLYLKTQTPTIQYTPWKPDYVTRPRSDSPAVKNLIQSDTIFQGQKISQPKLQTVGVRMPPPLTPVEIEAPPGVMINEPICPANYPSATTEKLPPTDASNPPPRTVRDMLCWICDLPYALGHSALKRHIAGLFEGSEIIASSESFTDNDVIGALSDTCGHASSVLAAMEGPKPAAPNKFHYQRYGVPLMHYSDDPYTLLCQLLNYVYATLHQLLFLRTMCGRDTHSGGWRDCQFGRAVKASEAWRCRKDPVDPMQGQDHGCDASPLQGFLTDQSVLPTYWYHRGDICRRSRVRMGFRPDHLRQESKHGFYIYNILTGLSPLGSALSEPHGHCPDWDRLKDDDLNALQDIRGSAPPIANSNHDKDHSNTLSTLLGCGITNAKCPQLMKPITYRAYALYSSSFVHHYLSWAVYLADRLWESLIRLHYDLENLKCHDSNSKALHHCDKALLLLYMHGITPPEGGSQQSLTCSKVIDKLKEVISGEPIASLMTAMDNFLYGIRLPFLYTVFTLWVIATLYITHTTLYRLDVLRIRSHLLTTTASHLIDVKALLSHKRKVLSLYDDVDYFDDDFHS</sequence>
<feature type="region of interest" description="Disordered" evidence="1">
    <location>
        <begin position="398"/>
        <end position="730"/>
    </location>
</feature>
<accession>A0A2H6K757</accession>